<dbReference type="SUPFAM" id="SSF51735">
    <property type="entry name" value="NAD(P)-binding Rossmann-fold domains"/>
    <property type="match status" value="1"/>
</dbReference>
<dbReference type="InterPro" id="IPR008030">
    <property type="entry name" value="NmrA-like"/>
</dbReference>
<dbReference type="RefSeq" id="WP_088592389.1">
    <property type="nucleotide sequence ID" value="NZ_CP022046.2"/>
</dbReference>
<feature type="domain" description="NmrA-like" evidence="3">
    <location>
        <begin position="3"/>
        <end position="227"/>
    </location>
</feature>
<evidence type="ECO:0000313" key="5">
    <source>
        <dbReference type="Proteomes" id="UP000197058"/>
    </source>
</evidence>
<proteinExistence type="inferred from homology"/>
<evidence type="ECO:0000313" key="4">
    <source>
        <dbReference type="EMBL" id="ASE34332.1"/>
    </source>
</evidence>
<name>A0AAI8DFY0_MAMSC</name>
<protein>
    <submittedName>
        <fullName evidence="4">NmrA/HSCARG family protein</fullName>
    </submittedName>
</protein>
<dbReference type="EMBL" id="CP022046">
    <property type="protein sequence ID" value="ASE34332.1"/>
    <property type="molecule type" value="Genomic_DNA"/>
</dbReference>
<keyword evidence="2" id="KW-0521">NADP</keyword>
<organism evidence="4 5">
    <name type="scientific">Mammaliicoccus sciuri</name>
    <name type="common">Staphylococcus sciuri</name>
    <dbReference type="NCBI Taxonomy" id="1296"/>
    <lineage>
        <taxon>Bacteria</taxon>
        <taxon>Bacillati</taxon>
        <taxon>Bacillota</taxon>
        <taxon>Bacilli</taxon>
        <taxon>Bacillales</taxon>
        <taxon>Staphylococcaceae</taxon>
        <taxon>Mammaliicoccus</taxon>
    </lineage>
</organism>
<dbReference type="CDD" id="cd05251">
    <property type="entry name" value="NmrA_like_SDR_a"/>
    <property type="match status" value="1"/>
</dbReference>
<dbReference type="KEGG" id="sscu:CEP64_06975"/>
<accession>A0AAI8DFY0</accession>
<dbReference type="Pfam" id="PF05368">
    <property type="entry name" value="NmrA"/>
    <property type="match status" value="1"/>
</dbReference>
<evidence type="ECO:0000256" key="1">
    <source>
        <dbReference type="ARBA" id="ARBA00006328"/>
    </source>
</evidence>
<evidence type="ECO:0000259" key="3">
    <source>
        <dbReference type="Pfam" id="PF05368"/>
    </source>
</evidence>
<dbReference type="PANTHER" id="PTHR42748:SF7">
    <property type="entry name" value="NMRA LIKE REDOX SENSOR 1-RELATED"/>
    <property type="match status" value="1"/>
</dbReference>
<dbReference type="Gene3D" id="3.40.50.720">
    <property type="entry name" value="NAD(P)-binding Rossmann-like Domain"/>
    <property type="match status" value="1"/>
</dbReference>
<reference evidence="5" key="1">
    <citation type="submission" date="2017-06" db="EMBL/GenBank/DDBJ databases">
        <title>FDA dAtabase for Regulatory Grade micrObial Sequences (FDA-ARGOS): Supporting development and validation of Infectious Disease Dx tests.</title>
        <authorList>
            <person name="Goldberg B."/>
            <person name="Campos J."/>
            <person name="Tallon L."/>
            <person name="Sadzewicz L."/>
            <person name="Sengamalay N."/>
            <person name="Ott S."/>
            <person name="Godinez A."/>
            <person name="Nagaraj S."/>
            <person name="Vavikolanu K."/>
            <person name="Nadendla S."/>
            <person name="George J."/>
            <person name="Geyer C."/>
            <person name="Sichtig H."/>
        </authorList>
    </citation>
    <scope>NUCLEOTIDE SEQUENCE [LARGE SCALE GENOMIC DNA]</scope>
    <source>
        <strain evidence="5">FDAARGOS_285</strain>
    </source>
</reference>
<sequence length="272" mass="30982">MIQSILVIGSTGKQGSAVVRELLSEGWKVRAFTRNKHNQKLANIKDDNLEIFEGDLSNQSDLKQAMNEQYGVYCVQPIIQNDVEQELQQGKAIIDTAVKQDISYVVYSTAGGVNRNRTGPHFEALAKIEDMLSESPLNYTIIKPSFFMDNFLRIAKVEADNIYIPEFISPDIKFAMIPSDDIAKITAQIFKNVDEYNHQSIEIASDELTLNEVVDTFTSVTNKKTEIKGQFSSQIAEKSWLEEKGYVVDFEQIDHINPNRLRLNKWISKHFK</sequence>
<comment type="similarity">
    <text evidence="1">Belongs to the NmrA-type oxidoreductase family.</text>
</comment>
<dbReference type="Gene3D" id="3.90.25.10">
    <property type="entry name" value="UDP-galactose 4-epimerase, domain 1"/>
    <property type="match status" value="1"/>
</dbReference>
<dbReference type="AlphaFoldDB" id="A0AAI8DFY0"/>
<evidence type="ECO:0000256" key="2">
    <source>
        <dbReference type="ARBA" id="ARBA00022857"/>
    </source>
</evidence>
<dbReference type="Proteomes" id="UP000197058">
    <property type="component" value="Chromosome"/>
</dbReference>
<dbReference type="PANTHER" id="PTHR42748">
    <property type="entry name" value="NITROGEN METABOLITE REPRESSION PROTEIN NMRA FAMILY MEMBER"/>
    <property type="match status" value="1"/>
</dbReference>
<dbReference type="InterPro" id="IPR051164">
    <property type="entry name" value="NmrA-like_oxidored"/>
</dbReference>
<gene>
    <name evidence="4" type="ORF">CEP64_06975</name>
</gene>
<dbReference type="InterPro" id="IPR036291">
    <property type="entry name" value="NAD(P)-bd_dom_sf"/>
</dbReference>